<dbReference type="Gene3D" id="3.30.360.10">
    <property type="entry name" value="Dihydrodipicolinate Reductase, domain 2"/>
    <property type="match status" value="1"/>
</dbReference>
<gene>
    <name evidence="2" type="ORF">CMTB2_04367</name>
</gene>
<evidence type="ECO:0000259" key="1">
    <source>
        <dbReference type="Pfam" id="PF01408"/>
    </source>
</evidence>
<sequence>MKVLLIGTGYMSKEYVKVLKGLNVNFVVVGNSYEKSKQFKEETGIVPFIGGIEKFMENNKINDYFIINAVSTEKLYQITIKLLENNAKNILIEKPGGLFKKEIENLYNLSEEKKAHLYIAYNRRFYASTLKAKEIIESVGKVTSFNFEFTEWSHIIEKLNKPLKVLNKWFLANSTHVADLAFYLGGFPKEISCFTSGSLDWHPSASIFTGSGVSENDALFSYFANWESAGRWSIEVLTNEFKLIFKPLEELKIQKKGSVKEENIVLDNELDVKFKPGLYKQVEAFFNNSKELCTISQQLKNFKIYELIANYGFN</sequence>
<dbReference type="PANTHER" id="PTHR43249:SF1">
    <property type="entry name" value="D-GLUCOSIDE 3-DEHYDROGENASE"/>
    <property type="match status" value="1"/>
</dbReference>
<proteinExistence type="predicted"/>
<accession>A0AAI9AGM9</accession>
<comment type="caution">
    <text evidence="2">The sequence shown here is derived from an EMBL/GenBank/DDBJ whole genome shotgun (WGS) entry which is preliminary data.</text>
</comment>
<dbReference type="RefSeq" id="WP_007475136.1">
    <property type="nucleotide sequence ID" value="NZ_ABCJ01000008.1"/>
</dbReference>
<dbReference type="InterPro" id="IPR000683">
    <property type="entry name" value="Gfo/Idh/MocA-like_OxRdtase_N"/>
</dbReference>
<organism evidence="2 3">
    <name type="scientific">Caminibacter mediatlanticus TB-2</name>
    <dbReference type="NCBI Taxonomy" id="391592"/>
    <lineage>
        <taxon>Bacteria</taxon>
        <taxon>Pseudomonadati</taxon>
        <taxon>Campylobacterota</taxon>
        <taxon>Epsilonproteobacteria</taxon>
        <taxon>Nautiliales</taxon>
        <taxon>Nautiliaceae</taxon>
        <taxon>Caminibacter</taxon>
    </lineage>
</organism>
<dbReference type="GO" id="GO:0000166">
    <property type="term" value="F:nucleotide binding"/>
    <property type="evidence" value="ECO:0007669"/>
    <property type="project" value="InterPro"/>
</dbReference>
<dbReference type="Gene3D" id="3.40.50.720">
    <property type="entry name" value="NAD(P)-binding Rossmann-like Domain"/>
    <property type="match status" value="1"/>
</dbReference>
<dbReference type="Pfam" id="PF01408">
    <property type="entry name" value="GFO_IDH_MocA"/>
    <property type="match status" value="1"/>
</dbReference>
<dbReference type="EMBL" id="ABCJ01000008">
    <property type="protein sequence ID" value="EDM23159.1"/>
    <property type="molecule type" value="Genomic_DNA"/>
</dbReference>
<dbReference type="SUPFAM" id="SSF51735">
    <property type="entry name" value="NAD(P)-binding Rossmann-fold domains"/>
    <property type="match status" value="1"/>
</dbReference>
<dbReference type="InterPro" id="IPR052515">
    <property type="entry name" value="Gfo/Idh/MocA_Oxidoreductase"/>
</dbReference>
<evidence type="ECO:0000313" key="2">
    <source>
        <dbReference type="EMBL" id="EDM23159.1"/>
    </source>
</evidence>
<dbReference type="SUPFAM" id="SSF55347">
    <property type="entry name" value="Glyceraldehyde-3-phosphate dehydrogenase-like, C-terminal domain"/>
    <property type="match status" value="1"/>
</dbReference>
<dbReference type="InterPro" id="IPR036291">
    <property type="entry name" value="NAD(P)-bd_dom_sf"/>
</dbReference>
<feature type="domain" description="Gfo/Idh/MocA-like oxidoreductase N-terminal" evidence="1">
    <location>
        <begin position="1"/>
        <end position="119"/>
    </location>
</feature>
<reference evidence="2 3" key="1">
    <citation type="journal article" date="2011" name="Stand. Genomic Sci.">
        <title>Draft genome sequence of Caminibacter mediatlanticus strain TB-2, an epsilonproteobacterium isolated from a deep-sea hydrothermal vent.</title>
        <authorList>
            <person name="Giovannelli D."/>
            <person name="Ferriera S."/>
            <person name="Johnson J."/>
            <person name="Kravitz S."/>
            <person name="Perez-Rodriguez I."/>
            <person name="Ricci J."/>
            <person name="O'Brien C."/>
            <person name="Voordeckers J.W."/>
            <person name="Bini E."/>
            <person name="Vetriani C."/>
        </authorList>
    </citation>
    <scope>NUCLEOTIDE SEQUENCE [LARGE SCALE GENOMIC DNA]</scope>
    <source>
        <strain evidence="2 3">TB-2</strain>
    </source>
</reference>
<dbReference type="Proteomes" id="UP000003288">
    <property type="component" value="Unassembled WGS sequence"/>
</dbReference>
<protein>
    <submittedName>
        <fullName evidence="2">Predicted dehydrogenase</fullName>
    </submittedName>
</protein>
<evidence type="ECO:0000313" key="3">
    <source>
        <dbReference type="Proteomes" id="UP000003288"/>
    </source>
</evidence>
<name>A0AAI9AGM9_9BACT</name>
<dbReference type="AlphaFoldDB" id="A0AAI9AGM9"/>
<dbReference type="PANTHER" id="PTHR43249">
    <property type="entry name" value="UDP-N-ACETYL-2-AMINO-2-DEOXY-D-GLUCURONATE OXIDASE"/>
    <property type="match status" value="1"/>
</dbReference>